<feature type="non-terminal residue" evidence="2">
    <location>
        <position position="89"/>
    </location>
</feature>
<evidence type="ECO:0000256" key="1">
    <source>
        <dbReference type="SAM" id="MobiDB-lite"/>
    </source>
</evidence>
<dbReference type="OrthoDB" id="659at2759"/>
<accession>A0A9P6JBN3</accession>
<dbReference type="Proteomes" id="UP000749646">
    <property type="component" value="Unassembled WGS sequence"/>
</dbReference>
<dbReference type="EMBL" id="JAAAHW010005750">
    <property type="protein sequence ID" value="KAF9966613.1"/>
    <property type="molecule type" value="Genomic_DNA"/>
</dbReference>
<comment type="caution">
    <text evidence="2">The sequence shown here is derived from an EMBL/GenBank/DDBJ whole genome shotgun (WGS) entry which is preliminary data.</text>
</comment>
<feature type="region of interest" description="Disordered" evidence="1">
    <location>
        <begin position="1"/>
        <end position="22"/>
    </location>
</feature>
<reference evidence="2" key="1">
    <citation type="journal article" date="2020" name="Fungal Divers.">
        <title>Resolving the Mortierellaceae phylogeny through synthesis of multi-gene phylogenetics and phylogenomics.</title>
        <authorList>
            <person name="Vandepol N."/>
            <person name="Liber J."/>
            <person name="Desiro A."/>
            <person name="Na H."/>
            <person name="Kennedy M."/>
            <person name="Barry K."/>
            <person name="Grigoriev I.V."/>
            <person name="Miller A.N."/>
            <person name="O'Donnell K."/>
            <person name="Stajich J.E."/>
            <person name="Bonito G."/>
        </authorList>
    </citation>
    <scope>NUCLEOTIDE SEQUENCE</scope>
    <source>
        <strain evidence="2">MES-2147</strain>
    </source>
</reference>
<dbReference type="AlphaFoldDB" id="A0A9P6JBN3"/>
<gene>
    <name evidence="2" type="ORF">BGZ65_000330</name>
</gene>
<evidence type="ECO:0000313" key="3">
    <source>
        <dbReference type="Proteomes" id="UP000749646"/>
    </source>
</evidence>
<name>A0A9P6JBN3_9FUNG</name>
<proteinExistence type="predicted"/>
<keyword evidence="3" id="KW-1185">Reference proteome</keyword>
<sequence length="89" mass="9857">MRTGTPGSNDISSKTDMISSTNPAQMILEGLTPKEPGRLKSIPTFVLHKSHDDHEESGNLYSNKDVFRDSWALHFNKDAIANSIQDNSI</sequence>
<evidence type="ECO:0000313" key="2">
    <source>
        <dbReference type="EMBL" id="KAF9966613.1"/>
    </source>
</evidence>
<protein>
    <submittedName>
        <fullName evidence="2">Uncharacterized protein</fullName>
    </submittedName>
</protein>
<organism evidence="2 3">
    <name type="scientific">Modicella reniformis</name>
    <dbReference type="NCBI Taxonomy" id="1440133"/>
    <lineage>
        <taxon>Eukaryota</taxon>
        <taxon>Fungi</taxon>
        <taxon>Fungi incertae sedis</taxon>
        <taxon>Mucoromycota</taxon>
        <taxon>Mortierellomycotina</taxon>
        <taxon>Mortierellomycetes</taxon>
        <taxon>Mortierellales</taxon>
        <taxon>Mortierellaceae</taxon>
        <taxon>Modicella</taxon>
    </lineage>
</organism>